<evidence type="ECO:0000313" key="3">
    <source>
        <dbReference type="EMBL" id="AUN98191.1"/>
    </source>
</evidence>
<dbReference type="Proteomes" id="UP000235584">
    <property type="component" value="Chromosome"/>
</dbReference>
<dbReference type="Gene3D" id="3.10.105.10">
    <property type="entry name" value="Dipeptide-binding Protein, Domain 3"/>
    <property type="match status" value="1"/>
</dbReference>
<dbReference type="EMBL" id="CP025704">
    <property type="protein sequence ID" value="AUN98191.1"/>
    <property type="molecule type" value="Genomic_DNA"/>
</dbReference>
<dbReference type="PANTHER" id="PTHR30290:SF38">
    <property type="entry name" value="D,D-DIPEPTIDE-BINDING PERIPLASMIC PROTEIN DDPA-RELATED"/>
    <property type="match status" value="1"/>
</dbReference>
<dbReference type="PANTHER" id="PTHR30290">
    <property type="entry name" value="PERIPLASMIC BINDING COMPONENT OF ABC TRANSPORTER"/>
    <property type="match status" value="1"/>
</dbReference>
<evidence type="ECO:0000256" key="1">
    <source>
        <dbReference type="ARBA" id="ARBA00005695"/>
    </source>
</evidence>
<gene>
    <name evidence="3" type="ORF">C0V70_08740</name>
</gene>
<evidence type="ECO:0000256" key="2">
    <source>
        <dbReference type="ARBA" id="ARBA00022729"/>
    </source>
</evidence>
<proteinExistence type="inferred from homology"/>
<protein>
    <submittedName>
        <fullName evidence="3">ABC transporter substrate-binding protein</fullName>
    </submittedName>
</protein>
<dbReference type="PROSITE" id="PS01040">
    <property type="entry name" value="SBP_BACTERIAL_5"/>
    <property type="match status" value="1"/>
</dbReference>
<dbReference type="SUPFAM" id="SSF53850">
    <property type="entry name" value="Periplasmic binding protein-like II"/>
    <property type="match status" value="1"/>
</dbReference>
<organism evidence="3 4">
    <name type="scientific">Bacteriovorax stolpii</name>
    <name type="common">Bdellovibrio stolpii</name>
    <dbReference type="NCBI Taxonomy" id="960"/>
    <lineage>
        <taxon>Bacteria</taxon>
        <taxon>Pseudomonadati</taxon>
        <taxon>Bdellovibrionota</taxon>
        <taxon>Bacteriovoracia</taxon>
        <taxon>Bacteriovoracales</taxon>
        <taxon>Bacteriovoracaceae</taxon>
        <taxon>Bacteriovorax</taxon>
    </lineage>
</organism>
<keyword evidence="2" id="KW-0732">Signal</keyword>
<dbReference type="InterPro" id="IPR023765">
    <property type="entry name" value="SBP_5_CS"/>
</dbReference>
<dbReference type="GO" id="GO:0043190">
    <property type="term" value="C:ATP-binding cassette (ABC) transporter complex"/>
    <property type="evidence" value="ECO:0007669"/>
    <property type="project" value="InterPro"/>
</dbReference>
<reference evidence="3 4" key="1">
    <citation type="submission" date="2018-01" db="EMBL/GenBank/DDBJ databases">
        <title>Complete genome sequence of Bacteriovorax stolpii DSM12778.</title>
        <authorList>
            <person name="Tang B."/>
            <person name="Chang J."/>
        </authorList>
    </citation>
    <scope>NUCLEOTIDE SEQUENCE [LARGE SCALE GENOMIC DNA]</scope>
    <source>
        <strain evidence="3 4">DSM 12778</strain>
    </source>
</reference>
<dbReference type="GO" id="GO:0030288">
    <property type="term" value="C:outer membrane-bounded periplasmic space"/>
    <property type="evidence" value="ECO:0007669"/>
    <property type="project" value="TreeGrafter"/>
</dbReference>
<dbReference type="CDD" id="cd08493">
    <property type="entry name" value="PBP2_DppA_like"/>
    <property type="match status" value="1"/>
</dbReference>
<dbReference type="InterPro" id="IPR000914">
    <property type="entry name" value="SBP_5_dom"/>
</dbReference>
<dbReference type="FunFam" id="3.40.190.10:FF:000036">
    <property type="entry name" value="Dipeptide ABC transporter, substrate-binding protein"/>
    <property type="match status" value="1"/>
</dbReference>
<dbReference type="Gene3D" id="3.90.76.10">
    <property type="entry name" value="Dipeptide-binding Protein, Domain 1"/>
    <property type="match status" value="1"/>
</dbReference>
<evidence type="ECO:0000313" key="4">
    <source>
        <dbReference type="Proteomes" id="UP000235584"/>
    </source>
</evidence>
<comment type="similarity">
    <text evidence="1">Belongs to the bacterial solute-binding protein 5 family.</text>
</comment>
<dbReference type="KEGG" id="bsto:C0V70_08740"/>
<dbReference type="PIRSF" id="PIRSF002741">
    <property type="entry name" value="MppA"/>
    <property type="match status" value="1"/>
</dbReference>
<dbReference type="RefSeq" id="WP_102243482.1">
    <property type="nucleotide sequence ID" value="NZ_CP025704.1"/>
</dbReference>
<dbReference type="GO" id="GO:1904680">
    <property type="term" value="F:peptide transmembrane transporter activity"/>
    <property type="evidence" value="ECO:0007669"/>
    <property type="project" value="TreeGrafter"/>
</dbReference>
<sequence>MLLNNYHYLLLINHTKNQRGNVKALLFLALSLSFGAQVQAKNFVYCSEGSPSSFNPQLVTDGTSITASSANIYNRLVEFEAGSTKVVPALASSWEVSKDKKTYTFTLRKGVKFHTTKYFTPTREFNAEDVVFSIERQRNKSHPYHNVGGGKYEYFDGMEMGTLIKDIKVLDPYKVQITLAQPDAPFIANMAMSFMSILSKEYADKLAASKKMADMDNFPIGTGAYQFISYQKDSVIRYEENKSFWGKKGNVDKLIFAITPDANVRTQKLKTGECQMATDPSPADVAEMKKNPKLTVMEDAGLNIGFLAMNVTKKPFDNVLVRQAISHALDKQTYIKAIYMGNATPAKNLIPPTIWSYNNSVTDYNYDVNKAKELLKKAGLPNGFETEMWTLPVARPYNPNGKKMGELMQADLAKIGIKVKLISYDWPTYLEKSKQGAHSMLQMGWTGDNGDPDNFFNVLLGCASVKSGSNYPRWCNQKFNKLITDAKLATDIKTRTKYYMEAQVIAHNEAPLVNIANSKTFKVMAKNIKGYKLDPLGQDYLTNITVE</sequence>
<dbReference type="GO" id="GO:0042938">
    <property type="term" value="P:dipeptide transport"/>
    <property type="evidence" value="ECO:0007669"/>
    <property type="project" value="TreeGrafter"/>
</dbReference>
<dbReference type="Pfam" id="PF00496">
    <property type="entry name" value="SBP_bac_5"/>
    <property type="match status" value="1"/>
</dbReference>
<dbReference type="Gene3D" id="3.40.190.10">
    <property type="entry name" value="Periplasmic binding protein-like II"/>
    <property type="match status" value="1"/>
</dbReference>
<accession>A0A2K9NRQ6</accession>
<dbReference type="InterPro" id="IPR030678">
    <property type="entry name" value="Peptide/Ni-bd"/>
</dbReference>
<dbReference type="InterPro" id="IPR039424">
    <property type="entry name" value="SBP_5"/>
</dbReference>
<name>A0A2K9NRQ6_BACTC</name>
<dbReference type="AlphaFoldDB" id="A0A2K9NRQ6"/>
<keyword evidence="4" id="KW-1185">Reference proteome</keyword>